<accession>A0A402AEI1</accession>
<dbReference type="Pfam" id="PF11897">
    <property type="entry name" value="DUF3417"/>
    <property type="match status" value="1"/>
</dbReference>
<feature type="domain" description="DUF3417" evidence="3">
    <location>
        <begin position="13"/>
        <end position="124"/>
    </location>
</feature>
<reference evidence="5" key="1">
    <citation type="submission" date="2018-12" db="EMBL/GenBank/DDBJ databases">
        <title>Tengunoibacter tsumagoiensis gen. nov., sp. nov., Dictyobacter kobayashii sp. nov., D. alpinus sp. nov., and D. joshuensis sp. nov. and description of Dictyobacteraceae fam. nov. within the order Ktedonobacterales isolated from Tengu-no-mugimeshi.</title>
        <authorList>
            <person name="Wang C.M."/>
            <person name="Zheng Y."/>
            <person name="Sakai Y."/>
            <person name="Toyoda A."/>
            <person name="Minakuchi Y."/>
            <person name="Abe K."/>
            <person name="Yokota A."/>
            <person name="Yabe S."/>
        </authorList>
    </citation>
    <scope>NUCLEOTIDE SEQUENCE [LARGE SCALE GENOMIC DNA]</scope>
    <source>
        <strain evidence="5">Uno11</strain>
    </source>
</reference>
<evidence type="ECO:0000259" key="3">
    <source>
        <dbReference type="Pfam" id="PF11897"/>
    </source>
</evidence>
<evidence type="ECO:0000313" key="5">
    <source>
        <dbReference type="Proteomes" id="UP000287188"/>
    </source>
</evidence>
<dbReference type="InterPro" id="IPR011834">
    <property type="entry name" value="Agluc_phsphrylas"/>
</dbReference>
<dbReference type="GO" id="GO:0005975">
    <property type="term" value="P:carbohydrate metabolic process"/>
    <property type="evidence" value="ECO:0007669"/>
    <property type="project" value="InterPro"/>
</dbReference>
<gene>
    <name evidence="4" type="ORF">KDK_12520</name>
</gene>
<dbReference type="SUPFAM" id="SSF53756">
    <property type="entry name" value="UDP-Glycosyltransferase/glycogen phosphorylase"/>
    <property type="match status" value="1"/>
</dbReference>
<dbReference type="NCBIfam" id="TIGR02094">
    <property type="entry name" value="more_P_ylases"/>
    <property type="match status" value="1"/>
</dbReference>
<dbReference type="EMBL" id="BIFS01000001">
    <property type="protein sequence ID" value="GCE17452.1"/>
    <property type="molecule type" value="Genomic_DNA"/>
</dbReference>
<evidence type="ECO:0000256" key="1">
    <source>
        <dbReference type="ARBA" id="ARBA00001275"/>
    </source>
</evidence>
<name>A0A402AEI1_9CHLR</name>
<dbReference type="GO" id="GO:0030170">
    <property type="term" value="F:pyridoxal phosphate binding"/>
    <property type="evidence" value="ECO:0007669"/>
    <property type="project" value="InterPro"/>
</dbReference>
<dbReference type="InterPro" id="IPR024517">
    <property type="entry name" value="Glycogen_phosphorylase_DUF3417"/>
</dbReference>
<dbReference type="PANTHER" id="PTHR42655:SF1">
    <property type="entry name" value="GLYCOGEN PHOSPHORYLASE"/>
    <property type="match status" value="1"/>
</dbReference>
<dbReference type="AlphaFoldDB" id="A0A402AEI1"/>
<proteinExistence type="predicted"/>
<evidence type="ECO:0000313" key="4">
    <source>
        <dbReference type="EMBL" id="GCE17452.1"/>
    </source>
</evidence>
<keyword evidence="5" id="KW-1185">Reference proteome</keyword>
<keyword evidence="2" id="KW-0021">Allosteric enzyme</keyword>
<dbReference type="InterPro" id="IPR052182">
    <property type="entry name" value="Glycogen/Maltodextrin_Phosph"/>
</dbReference>
<dbReference type="Gene3D" id="3.40.50.2000">
    <property type="entry name" value="Glycogen Phosphorylase B"/>
    <property type="match status" value="2"/>
</dbReference>
<organism evidence="4 5">
    <name type="scientific">Dictyobacter kobayashii</name>
    <dbReference type="NCBI Taxonomy" id="2014872"/>
    <lineage>
        <taxon>Bacteria</taxon>
        <taxon>Bacillati</taxon>
        <taxon>Chloroflexota</taxon>
        <taxon>Ktedonobacteria</taxon>
        <taxon>Ktedonobacterales</taxon>
        <taxon>Dictyobacteraceae</taxon>
        <taxon>Dictyobacter</taxon>
    </lineage>
</organism>
<protein>
    <recommendedName>
        <fullName evidence="3">DUF3417 domain-containing protein</fullName>
    </recommendedName>
</protein>
<sequence>MKVYGRITVFPIMPTRINRLYELAYNVWWSWHPEARTLYSSLDPDVWEQVAHNPVHFLSKVQPQKLEQAAENSEYLALYDNVIRDFDHYIHPQPDETWFSTTYPELTNKTIAYFSAEFGLHESLPIYSGGLGILSGDHCKEASDLGLPFVGVGFLYPQGYFSQRVNRAGIQEASYDKLHFSEVPAVPAVGPDGNEVVISVELPGRRIYAKVWKLMVGRVPLYLMDTDIAPNAPADRELSARLYGGDHEMRISQEIVLGIGGVRALRALGINPSTWHLNEGHAAFLSLERCRELVAAGLTFNEAREVVKANSLFTTHTPVPAGNDAFSFDLVDKFFSSYWGQLGLTREQFLEIAREDQSWAPASV</sequence>
<comment type="catalytic activity">
    <reaction evidence="1">
        <text>[(1-&gt;4)-alpha-D-glucosyl](n) + phosphate = [(1-&gt;4)-alpha-D-glucosyl](n-1) + alpha-D-glucose 1-phosphate</text>
        <dbReference type="Rhea" id="RHEA:41732"/>
        <dbReference type="Rhea" id="RHEA-COMP:9584"/>
        <dbReference type="Rhea" id="RHEA-COMP:9586"/>
        <dbReference type="ChEBI" id="CHEBI:15444"/>
        <dbReference type="ChEBI" id="CHEBI:43474"/>
        <dbReference type="ChEBI" id="CHEBI:58601"/>
        <dbReference type="EC" id="2.4.1.1"/>
    </reaction>
</comment>
<comment type="caution">
    <text evidence="4">The sequence shown here is derived from an EMBL/GenBank/DDBJ whole genome shotgun (WGS) entry which is preliminary data.</text>
</comment>
<dbReference type="GO" id="GO:0004645">
    <property type="term" value="F:1,4-alpha-oligoglucan phosphorylase activity"/>
    <property type="evidence" value="ECO:0007669"/>
    <property type="project" value="UniProtKB-EC"/>
</dbReference>
<evidence type="ECO:0000256" key="2">
    <source>
        <dbReference type="ARBA" id="ARBA00022533"/>
    </source>
</evidence>
<dbReference type="PANTHER" id="PTHR42655">
    <property type="entry name" value="GLYCOGEN PHOSPHORYLASE"/>
    <property type="match status" value="1"/>
</dbReference>
<dbReference type="Proteomes" id="UP000287188">
    <property type="component" value="Unassembled WGS sequence"/>
</dbReference>